<feature type="DNA-binding region" description="H-T-H motif" evidence="4">
    <location>
        <begin position="36"/>
        <end position="55"/>
    </location>
</feature>
<dbReference type="InterPro" id="IPR036271">
    <property type="entry name" value="Tet_transcr_reg_TetR-rel_C_sf"/>
</dbReference>
<evidence type="ECO:0000313" key="6">
    <source>
        <dbReference type="EMBL" id="MFD2262044.1"/>
    </source>
</evidence>
<dbReference type="PROSITE" id="PS01081">
    <property type="entry name" value="HTH_TETR_1"/>
    <property type="match status" value="1"/>
</dbReference>
<dbReference type="Proteomes" id="UP001597295">
    <property type="component" value="Unassembled WGS sequence"/>
</dbReference>
<evidence type="ECO:0000256" key="1">
    <source>
        <dbReference type="ARBA" id="ARBA00023015"/>
    </source>
</evidence>
<keyword evidence="2 4" id="KW-0238">DNA-binding</keyword>
<dbReference type="InterPro" id="IPR023772">
    <property type="entry name" value="DNA-bd_HTH_TetR-type_CS"/>
</dbReference>
<dbReference type="InterPro" id="IPR025996">
    <property type="entry name" value="MT1864/Rv1816-like_C"/>
</dbReference>
<sequence>MAMIEAGATQKGNDRRTEILNVARDLLLTQGYDKTSMRNIASRLNVTPTTLYLYFKNKDELVFHLMEETFSILWADLAEVAEPVGDPVERLRRGLEIYVRFGLDHPDHYRVVFMRLPPDTRVTASQHAPEPGDTNILSEQAFRLLRGAVDACIEAGRFRPVDAIAAAEMLWASVHGLTAMVIRSSRALHSQHDVLIRLQLDTLIRGLLA</sequence>
<dbReference type="InterPro" id="IPR009057">
    <property type="entry name" value="Homeodomain-like_sf"/>
</dbReference>
<evidence type="ECO:0000259" key="5">
    <source>
        <dbReference type="PROSITE" id="PS50977"/>
    </source>
</evidence>
<dbReference type="InterPro" id="IPR050109">
    <property type="entry name" value="HTH-type_TetR-like_transc_reg"/>
</dbReference>
<keyword evidence="3" id="KW-0804">Transcription</keyword>
<dbReference type="SUPFAM" id="SSF48498">
    <property type="entry name" value="Tetracyclin repressor-like, C-terminal domain"/>
    <property type="match status" value="1"/>
</dbReference>
<feature type="domain" description="HTH tetR-type" evidence="5">
    <location>
        <begin position="13"/>
        <end position="73"/>
    </location>
</feature>
<gene>
    <name evidence="6" type="ORF">ACFSM5_04030</name>
</gene>
<protein>
    <submittedName>
        <fullName evidence="6">TetR/AcrR family transcriptional regulator</fullName>
    </submittedName>
</protein>
<dbReference type="PANTHER" id="PTHR30055:SF212">
    <property type="entry name" value="TETR-FAMILY FAMILY TRANSCRIPTIONAL REGULATOR"/>
    <property type="match status" value="1"/>
</dbReference>
<organism evidence="6 7">
    <name type="scientific">Lacibacterium aquatile</name>
    <dbReference type="NCBI Taxonomy" id="1168082"/>
    <lineage>
        <taxon>Bacteria</taxon>
        <taxon>Pseudomonadati</taxon>
        <taxon>Pseudomonadota</taxon>
        <taxon>Alphaproteobacteria</taxon>
        <taxon>Rhodospirillales</taxon>
        <taxon>Rhodospirillaceae</taxon>
    </lineage>
</organism>
<keyword evidence="1" id="KW-0805">Transcription regulation</keyword>
<dbReference type="InterPro" id="IPR001647">
    <property type="entry name" value="HTH_TetR"/>
</dbReference>
<dbReference type="Gene3D" id="1.10.357.10">
    <property type="entry name" value="Tetracycline Repressor, domain 2"/>
    <property type="match status" value="1"/>
</dbReference>
<dbReference type="Pfam" id="PF00440">
    <property type="entry name" value="TetR_N"/>
    <property type="match status" value="1"/>
</dbReference>
<dbReference type="RefSeq" id="WP_379874955.1">
    <property type="nucleotide sequence ID" value="NZ_JBHUIP010000003.1"/>
</dbReference>
<evidence type="ECO:0000256" key="3">
    <source>
        <dbReference type="ARBA" id="ARBA00023163"/>
    </source>
</evidence>
<evidence type="ECO:0000313" key="7">
    <source>
        <dbReference type="Proteomes" id="UP001597295"/>
    </source>
</evidence>
<keyword evidence="7" id="KW-1185">Reference proteome</keyword>
<comment type="caution">
    <text evidence="6">The sequence shown here is derived from an EMBL/GenBank/DDBJ whole genome shotgun (WGS) entry which is preliminary data.</text>
</comment>
<dbReference type="PRINTS" id="PR00455">
    <property type="entry name" value="HTHTETR"/>
</dbReference>
<dbReference type="SUPFAM" id="SSF46689">
    <property type="entry name" value="Homeodomain-like"/>
    <property type="match status" value="1"/>
</dbReference>
<name>A0ABW5DNJ7_9PROT</name>
<dbReference type="EMBL" id="JBHUIP010000003">
    <property type="protein sequence ID" value="MFD2262044.1"/>
    <property type="molecule type" value="Genomic_DNA"/>
</dbReference>
<dbReference type="PANTHER" id="PTHR30055">
    <property type="entry name" value="HTH-TYPE TRANSCRIPTIONAL REGULATOR RUTR"/>
    <property type="match status" value="1"/>
</dbReference>
<accession>A0ABW5DNJ7</accession>
<reference evidence="7" key="1">
    <citation type="journal article" date="2019" name="Int. J. Syst. Evol. Microbiol.">
        <title>The Global Catalogue of Microorganisms (GCM) 10K type strain sequencing project: providing services to taxonomists for standard genome sequencing and annotation.</title>
        <authorList>
            <consortium name="The Broad Institute Genomics Platform"/>
            <consortium name="The Broad Institute Genome Sequencing Center for Infectious Disease"/>
            <person name="Wu L."/>
            <person name="Ma J."/>
        </authorList>
    </citation>
    <scope>NUCLEOTIDE SEQUENCE [LARGE SCALE GENOMIC DNA]</scope>
    <source>
        <strain evidence="7">CGMCC 1.19062</strain>
    </source>
</reference>
<dbReference type="PROSITE" id="PS50977">
    <property type="entry name" value="HTH_TETR_2"/>
    <property type="match status" value="1"/>
</dbReference>
<evidence type="ECO:0000256" key="2">
    <source>
        <dbReference type="ARBA" id="ARBA00023125"/>
    </source>
</evidence>
<proteinExistence type="predicted"/>
<dbReference type="Pfam" id="PF13305">
    <property type="entry name" value="TetR_C_33"/>
    <property type="match status" value="1"/>
</dbReference>
<evidence type="ECO:0000256" key="4">
    <source>
        <dbReference type="PROSITE-ProRule" id="PRU00335"/>
    </source>
</evidence>